<reference evidence="1" key="1">
    <citation type="journal article" date="2015" name="Nat. Genet.">
        <title>The pineapple genome and the evolution of CAM photosynthesis.</title>
        <authorList>
            <person name="Ming R."/>
            <person name="VanBuren R."/>
            <person name="Wai C.M."/>
            <person name="Tang H."/>
            <person name="Schatz M.C."/>
            <person name="Bowers J.E."/>
            <person name="Lyons E."/>
            <person name="Wang M.L."/>
            <person name="Chen J."/>
            <person name="Biggers E."/>
            <person name="Zhang J."/>
            <person name="Huang L."/>
            <person name="Zhang L."/>
            <person name="Miao W."/>
            <person name="Zhang J."/>
            <person name="Ye Z."/>
            <person name="Miao C."/>
            <person name="Lin Z."/>
            <person name="Wang H."/>
            <person name="Zhou H."/>
            <person name="Yim W.C."/>
            <person name="Priest H.D."/>
            <person name="Zheng C."/>
            <person name="Woodhouse M."/>
            <person name="Edger P.P."/>
            <person name="Guyot R."/>
            <person name="Guo H.B."/>
            <person name="Guo H."/>
            <person name="Zheng G."/>
            <person name="Singh R."/>
            <person name="Sharma A."/>
            <person name="Min X."/>
            <person name="Zheng Y."/>
            <person name="Lee H."/>
            <person name="Gurtowski J."/>
            <person name="Sedlazeck F.J."/>
            <person name="Harkess A."/>
            <person name="McKain M.R."/>
            <person name="Liao Z."/>
            <person name="Fang J."/>
            <person name="Liu J."/>
            <person name="Zhang X."/>
            <person name="Zhang Q."/>
            <person name="Hu W."/>
            <person name="Qin Y."/>
            <person name="Wang K."/>
            <person name="Chen L.Y."/>
            <person name="Shirley N."/>
            <person name="Lin Y.R."/>
            <person name="Liu L.Y."/>
            <person name="Hernandez A.G."/>
            <person name="Wright C.L."/>
            <person name="Bulone V."/>
            <person name="Tuskan G.A."/>
            <person name="Heath K."/>
            <person name="Zee F."/>
            <person name="Moore P.H."/>
            <person name="Sunkar R."/>
            <person name="Leebens-Mack J.H."/>
            <person name="Mockler T."/>
            <person name="Bennetzen J.L."/>
            <person name="Freeling M."/>
            <person name="Sankoff D."/>
            <person name="Paterson A.H."/>
            <person name="Zhu X."/>
            <person name="Yang X."/>
            <person name="Smith J.A."/>
            <person name="Cushman J.C."/>
            <person name="Paull R.E."/>
            <person name="Yu Q."/>
        </authorList>
    </citation>
    <scope>NUCLEOTIDE SEQUENCE [LARGE SCALE GENOMIC DNA]</scope>
    <source>
        <strain evidence="1">cv. F153</strain>
    </source>
</reference>
<accession>A0A6P5G8E0</accession>
<dbReference type="OrthoDB" id="1658at2759"/>
<protein>
    <submittedName>
        <fullName evidence="2">Geranylgeranyl transferase type-2 subunit alpha 1-like isoform X1</fullName>
    </submittedName>
</protein>
<dbReference type="Proteomes" id="UP000515123">
    <property type="component" value="Linkage group 1"/>
</dbReference>
<dbReference type="PROSITE" id="PS51450">
    <property type="entry name" value="LRR"/>
    <property type="match status" value="1"/>
</dbReference>
<organism evidence="1 2">
    <name type="scientific">Ananas comosus</name>
    <name type="common">Pineapple</name>
    <name type="synonym">Ananas ananas</name>
    <dbReference type="NCBI Taxonomy" id="4615"/>
    <lineage>
        <taxon>Eukaryota</taxon>
        <taxon>Viridiplantae</taxon>
        <taxon>Streptophyta</taxon>
        <taxon>Embryophyta</taxon>
        <taxon>Tracheophyta</taxon>
        <taxon>Spermatophyta</taxon>
        <taxon>Magnoliopsida</taxon>
        <taxon>Liliopsida</taxon>
        <taxon>Poales</taxon>
        <taxon>Bromeliaceae</taxon>
        <taxon>Bromelioideae</taxon>
        <taxon>Ananas</taxon>
    </lineage>
</organism>
<sequence>MDQSPMAADHSLGRSAENSDFTSFDQLKINDDALKEDLKWHLDTLSEEITLFKEMSEENCKFVKLTLARLLIAYDAMKSPENSLLQKRKHCEEALDLFDVLIKLDPSHKRYNEDEQSLVLLDQATSDRESLVKYCWQYDNPYFSTFRHHNCLQLSRLSLTRVGCVELMLWVQILDLSHNKLRSIAGNELLLK</sequence>
<name>A0A6P5G8E0_ANACO</name>
<evidence type="ECO:0000313" key="1">
    <source>
        <dbReference type="Proteomes" id="UP000515123"/>
    </source>
</evidence>
<dbReference type="AlphaFoldDB" id="A0A6P5G8E0"/>
<dbReference type="RefSeq" id="XP_020102053.1">
    <property type="nucleotide sequence ID" value="XM_020246464.1"/>
</dbReference>
<dbReference type="GeneID" id="109719680"/>
<proteinExistence type="predicted"/>
<dbReference type="InterPro" id="IPR001611">
    <property type="entry name" value="Leu-rich_rpt"/>
</dbReference>
<keyword evidence="1" id="KW-1185">Reference proteome</keyword>
<gene>
    <name evidence="2" type="primary">LOC109719680</name>
</gene>
<reference evidence="2" key="2">
    <citation type="submission" date="2025-08" db="UniProtKB">
        <authorList>
            <consortium name="RefSeq"/>
        </authorList>
    </citation>
    <scope>IDENTIFICATION</scope>
    <source>
        <tissue evidence="2">Leaf</tissue>
    </source>
</reference>
<evidence type="ECO:0000313" key="2">
    <source>
        <dbReference type="RefSeq" id="XP_020102053.1"/>
    </source>
</evidence>